<evidence type="ECO:0000256" key="9">
    <source>
        <dbReference type="ARBA" id="ARBA00032474"/>
    </source>
</evidence>
<evidence type="ECO:0000313" key="11">
    <source>
        <dbReference type="EMBL" id="VBB44022.1"/>
    </source>
</evidence>
<evidence type="ECO:0000256" key="10">
    <source>
        <dbReference type="ARBA" id="ARBA00049878"/>
    </source>
</evidence>
<evidence type="ECO:0000256" key="6">
    <source>
        <dbReference type="ARBA" id="ARBA00029745"/>
    </source>
</evidence>
<organism evidence="11">
    <name type="scientific">Uncultured Desulfatiglans sp</name>
    <dbReference type="NCBI Taxonomy" id="1748965"/>
    <lineage>
        <taxon>Bacteria</taxon>
        <taxon>Pseudomonadati</taxon>
        <taxon>Thermodesulfobacteriota</taxon>
        <taxon>Desulfobacteria</taxon>
        <taxon>Desulfatiglandales</taxon>
        <taxon>Desulfatiglandaceae</taxon>
        <taxon>Desulfatiglans</taxon>
        <taxon>environmental samples</taxon>
    </lineage>
</organism>
<dbReference type="GO" id="GO:0030366">
    <property type="term" value="F:molybdopterin synthase activity"/>
    <property type="evidence" value="ECO:0007669"/>
    <property type="project" value="UniProtKB-EC"/>
</dbReference>
<comment type="catalytic activity">
    <reaction evidence="10">
        <text>2 [molybdopterin-synthase sulfur-carrier protein]-C-terminal-Gly-aminoethanethioate + cyclic pyranopterin phosphate + H2O = molybdopterin + 2 [molybdopterin-synthase sulfur-carrier protein]-C-terminal Gly-Gly + 2 H(+)</text>
        <dbReference type="Rhea" id="RHEA:26333"/>
        <dbReference type="Rhea" id="RHEA-COMP:12202"/>
        <dbReference type="Rhea" id="RHEA-COMP:19907"/>
        <dbReference type="ChEBI" id="CHEBI:15377"/>
        <dbReference type="ChEBI" id="CHEBI:15378"/>
        <dbReference type="ChEBI" id="CHEBI:58698"/>
        <dbReference type="ChEBI" id="CHEBI:59648"/>
        <dbReference type="ChEBI" id="CHEBI:90778"/>
        <dbReference type="ChEBI" id="CHEBI:232372"/>
        <dbReference type="EC" id="2.8.1.12"/>
    </reaction>
</comment>
<dbReference type="InterPro" id="IPR003448">
    <property type="entry name" value="Mopterin_biosynth_MoaE"/>
</dbReference>
<dbReference type="Gene3D" id="3.90.1170.40">
    <property type="entry name" value="Molybdopterin biosynthesis MoaE subunit"/>
    <property type="match status" value="1"/>
</dbReference>
<dbReference type="Pfam" id="PF02391">
    <property type="entry name" value="MoaE"/>
    <property type="match status" value="1"/>
</dbReference>
<dbReference type="UniPathway" id="UPA00344"/>
<sequence>MDLNAMIQTLKRHPRFDAMGMIASHLGIVRGHSLKGGQVSAIEVAFDPGVIERIVNETKAMDGIVDVLVEVNPGRLSVGDEVMAVAVGGDTREHVFPALEQTVNRIKAEGSRKREIFKE</sequence>
<dbReference type="AlphaFoldDB" id="A0A653A8P9"/>
<evidence type="ECO:0000256" key="4">
    <source>
        <dbReference type="ARBA" id="ARBA00013858"/>
    </source>
</evidence>
<dbReference type="GO" id="GO:0006777">
    <property type="term" value="P:Mo-molybdopterin cofactor biosynthetic process"/>
    <property type="evidence" value="ECO:0007669"/>
    <property type="project" value="InterPro"/>
</dbReference>
<proteinExistence type="inferred from homology"/>
<evidence type="ECO:0000256" key="8">
    <source>
        <dbReference type="ARBA" id="ARBA00030781"/>
    </source>
</evidence>
<dbReference type="EC" id="2.8.1.12" evidence="3"/>
<reference evidence="11" key="1">
    <citation type="submission" date="2018-07" db="EMBL/GenBank/DDBJ databases">
        <authorList>
            <consortium name="Genoscope - CEA"/>
            <person name="William W."/>
        </authorList>
    </citation>
    <scope>NUCLEOTIDE SEQUENCE</scope>
    <source>
        <strain evidence="11">IK1</strain>
    </source>
</reference>
<evidence type="ECO:0000256" key="3">
    <source>
        <dbReference type="ARBA" id="ARBA00011950"/>
    </source>
</evidence>
<accession>A0A653A8P9</accession>
<evidence type="ECO:0000256" key="7">
    <source>
        <dbReference type="ARBA" id="ARBA00030407"/>
    </source>
</evidence>
<dbReference type="SUPFAM" id="SSF54690">
    <property type="entry name" value="Molybdopterin synthase subunit MoaE"/>
    <property type="match status" value="1"/>
</dbReference>
<name>A0A653A8P9_UNCDX</name>
<comment type="subunit">
    <text evidence="5">Heterotetramer of 2 MoaD subunits and 2 MoaE subunits. Also stable as homodimer. The enzyme changes between these two forms during catalysis.</text>
</comment>
<evidence type="ECO:0000256" key="1">
    <source>
        <dbReference type="ARBA" id="ARBA00005046"/>
    </source>
</evidence>
<dbReference type="EMBL" id="UPXX01000027">
    <property type="protein sequence ID" value="VBB44022.1"/>
    <property type="molecule type" value="Genomic_DNA"/>
</dbReference>
<evidence type="ECO:0000256" key="5">
    <source>
        <dbReference type="ARBA" id="ARBA00026066"/>
    </source>
</evidence>
<comment type="similarity">
    <text evidence="2">Belongs to the MoaE family.</text>
</comment>
<evidence type="ECO:0000256" key="2">
    <source>
        <dbReference type="ARBA" id="ARBA00005426"/>
    </source>
</evidence>
<dbReference type="InterPro" id="IPR036563">
    <property type="entry name" value="MoaE_sf"/>
</dbReference>
<comment type="pathway">
    <text evidence="1">Cofactor biosynthesis; molybdopterin biosynthesis.</text>
</comment>
<protein>
    <recommendedName>
        <fullName evidence="4">Molybdopterin synthase catalytic subunit</fullName>
        <ecNumber evidence="3">2.8.1.12</ecNumber>
    </recommendedName>
    <alternativeName>
        <fullName evidence="8">MPT synthase subunit 2</fullName>
    </alternativeName>
    <alternativeName>
        <fullName evidence="6">Molybdenum cofactor biosynthesis protein E</fullName>
    </alternativeName>
    <alternativeName>
        <fullName evidence="7">Molybdopterin-converting factor large subunit</fullName>
    </alternativeName>
    <alternativeName>
        <fullName evidence="9">Molybdopterin-converting factor subunit 2</fullName>
    </alternativeName>
</protein>
<gene>
    <name evidence="11" type="primary">moaE</name>
    <name evidence="11" type="ORF">TRIP_B330200</name>
</gene>